<dbReference type="SUPFAM" id="SSF88946">
    <property type="entry name" value="Sigma2 domain of RNA polymerase sigma factors"/>
    <property type="match status" value="1"/>
</dbReference>
<dbReference type="AlphaFoldDB" id="A0AAW6BV90"/>
<keyword evidence="1" id="KW-0805">Transcription regulation</keyword>
<dbReference type="InterPro" id="IPR036388">
    <property type="entry name" value="WH-like_DNA-bd_sf"/>
</dbReference>
<feature type="domain" description="RNA polymerase sigma-70 region 2" evidence="5">
    <location>
        <begin position="22"/>
        <end position="77"/>
    </location>
</feature>
<dbReference type="Gene3D" id="1.10.10.10">
    <property type="entry name" value="Winged helix-like DNA-binding domain superfamily/Winged helix DNA-binding domain"/>
    <property type="match status" value="1"/>
</dbReference>
<organism evidence="7 8">
    <name type="scientific">Flavonifractor plautii</name>
    <name type="common">Fusobacterium plautii</name>
    <dbReference type="NCBI Taxonomy" id="292800"/>
    <lineage>
        <taxon>Bacteria</taxon>
        <taxon>Bacillati</taxon>
        <taxon>Bacillota</taxon>
        <taxon>Clostridia</taxon>
        <taxon>Eubacteriales</taxon>
        <taxon>Oscillospiraceae</taxon>
        <taxon>Flavonifractor</taxon>
    </lineage>
</organism>
<dbReference type="RefSeq" id="WP_024723087.1">
    <property type="nucleotide sequence ID" value="NZ_BAABXT010000001.1"/>
</dbReference>
<dbReference type="Gene3D" id="1.10.1740.10">
    <property type="match status" value="1"/>
</dbReference>
<evidence type="ECO:0000259" key="5">
    <source>
        <dbReference type="Pfam" id="PF04542"/>
    </source>
</evidence>
<reference evidence="7" key="1">
    <citation type="submission" date="2023-01" db="EMBL/GenBank/DDBJ databases">
        <title>Human gut microbiome strain richness.</title>
        <authorList>
            <person name="Chen-Liaw A."/>
        </authorList>
    </citation>
    <scope>NUCLEOTIDE SEQUENCE</scope>
    <source>
        <strain evidence="7">2225st1_A6_2225SCRN_200828</strain>
    </source>
</reference>
<evidence type="ECO:0000313" key="8">
    <source>
        <dbReference type="Proteomes" id="UP001211006"/>
    </source>
</evidence>
<dbReference type="Pfam" id="PF04542">
    <property type="entry name" value="Sigma70_r2"/>
    <property type="match status" value="1"/>
</dbReference>
<dbReference type="GO" id="GO:0006352">
    <property type="term" value="P:DNA-templated transcription initiation"/>
    <property type="evidence" value="ECO:0007669"/>
    <property type="project" value="InterPro"/>
</dbReference>
<evidence type="ECO:0000256" key="4">
    <source>
        <dbReference type="ARBA" id="ARBA00023163"/>
    </source>
</evidence>
<dbReference type="GO" id="GO:0016987">
    <property type="term" value="F:sigma factor activity"/>
    <property type="evidence" value="ECO:0007669"/>
    <property type="project" value="UniProtKB-KW"/>
</dbReference>
<dbReference type="PANTHER" id="PTHR30385">
    <property type="entry name" value="SIGMA FACTOR F FLAGELLAR"/>
    <property type="match status" value="1"/>
</dbReference>
<dbReference type="InterPro" id="IPR000943">
    <property type="entry name" value="RNA_pol_sigma70"/>
</dbReference>
<dbReference type="InterPro" id="IPR014284">
    <property type="entry name" value="RNA_pol_sigma-70_dom"/>
</dbReference>
<dbReference type="Pfam" id="PF04545">
    <property type="entry name" value="Sigma70_r4"/>
    <property type="match status" value="1"/>
</dbReference>
<name>A0AAW6BV90_FLAPL</name>
<evidence type="ECO:0000256" key="3">
    <source>
        <dbReference type="ARBA" id="ARBA00023125"/>
    </source>
</evidence>
<dbReference type="InterPro" id="IPR007630">
    <property type="entry name" value="RNA_pol_sigma70_r4"/>
</dbReference>
<dbReference type="PRINTS" id="PR00046">
    <property type="entry name" value="SIGMA70FCT"/>
</dbReference>
<dbReference type="InterPro" id="IPR007627">
    <property type="entry name" value="RNA_pol_sigma70_r2"/>
</dbReference>
<proteinExistence type="predicted"/>
<evidence type="ECO:0000256" key="2">
    <source>
        <dbReference type="ARBA" id="ARBA00023082"/>
    </source>
</evidence>
<evidence type="ECO:0000313" key="7">
    <source>
        <dbReference type="EMBL" id="MDB7904447.1"/>
    </source>
</evidence>
<keyword evidence="3" id="KW-0238">DNA-binding</keyword>
<keyword evidence="4" id="KW-0804">Transcription</keyword>
<dbReference type="InterPro" id="IPR013325">
    <property type="entry name" value="RNA_pol_sigma_r2"/>
</dbReference>
<dbReference type="EMBL" id="JAQLWO010000001">
    <property type="protein sequence ID" value="MDB7904447.1"/>
    <property type="molecule type" value="Genomic_DNA"/>
</dbReference>
<dbReference type="Proteomes" id="UP001211006">
    <property type="component" value="Unassembled WGS sequence"/>
</dbReference>
<keyword evidence="2" id="KW-0731">Sigma factor</keyword>
<sequence>MTNEELALQIRAGERGRITELWARVRRFALWRARRWAAFGRGVTVDDLEQEAFIALLDALERWREADGPLLSVYALRLKAAFTAATGRRTQRDRLDPLDRALSLDAPLNDDPDADTLEAVVEDPAGAAAIEEAEAHSDHQQLHGILDHALGALPAEQREVVRRRYYRGQTVAEIATATGVPEKEVRKLEAAALRVLRHPRVSQVLREYR</sequence>
<dbReference type="NCBIfam" id="TIGR02937">
    <property type="entry name" value="sigma70-ECF"/>
    <property type="match status" value="1"/>
</dbReference>
<gene>
    <name evidence="7" type="ORF">PND83_00460</name>
</gene>
<evidence type="ECO:0000256" key="1">
    <source>
        <dbReference type="ARBA" id="ARBA00023015"/>
    </source>
</evidence>
<dbReference type="SUPFAM" id="SSF88659">
    <property type="entry name" value="Sigma3 and sigma4 domains of RNA polymerase sigma factors"/>
    <property type="match status" value="1"/>
</dbReference>
<dbReference type="GO" id="GO:0003677">
    <property type="term" value="F:DNA binding"/>
    <property type="evidence" value="ECO:0007669"/>
    <property type="project" value="UniProtKB-KW"/>
</dbReference>
<comment type="caution">
    <text evidence="7">The sequence shown here is derived from an EMBL/GenBank/DDBJ whole genome shotgun (WGS) entry which is preliminary data.</text>
</comment>
<evidence type="ECO:0000259" key="6">
    <source>
        <dbReference type="Pfam" id="PF04545"/>
    </source>
</evidence>
<protein>
    <submittedName>
        <fullName evidence="7">Sigma-70 family RNA polymerase sigma factor</fullName>
    </submittedName>
</protein>
<feature type="domain" description="RNA polymerase sigma-70 region 4" evidence="6">
    <location>
        <begin position="149"/>
        <end position="198"/>
    </location>
</feature>
<accession>A0AAW6BV90</accession>
<dbReference type="InterPro" id="IPR013324">
    <property type="entry name" value="RNA_pol_sigma_r3/r4-like"/>
</dbReference>